<gene>
    <name evidence="2" type="ORF">F5050DRAFT_1555962</name>
</gene>
<reference evidence="2" key="1">
    <citation type="submission" date="2022-08" db="EMBL/GenBank/DDBJ databases">
        <authorList>
            <consortium name="DOE Joint Genome Institute"/>
            <person name="Min B."/>
            <person name="Riley R."/>
            <person name="Sierra-Patev S."/>
            <person name="Naranjo-Ortiz M."/>
            <person name="Looney B."/>
            <person name="Konkel Z."/>
            <person name="Slot J.C."/>
            <person name="Sakamoto Y."/>
            <person name="Steenwyk J.L."/>
            <person name="Rokas A."/>
            <person name="Carro J."/>
            <person name="Camarero S."/>
            <person name="Ferreira P."/>
            <person name="Molpeceres G."/>
            <person name="Ruiz-Duenas F.J."/>
            <person name="Serrano A."/>
            <person name="Henrissat B."/>
            <person name="Drula E."/>
            <person name="Hughes K.W."/>
            <person name="Mata J.L."/>
            <person name="Ishikawa N.K."/>
            <person name="Vargas-Isla R."/>
            <person name="Ushijima S."/>
            <person name="Smith C.A."/>
            <person name="Ahrendt S."/>
            <person name="Andreopoulos W."/>
            <person name="He G."/>
            <person name="Labutti K."/>
            <person name="Lipzen A."/>
            <person name="Ng V."/>
            <person name="Sandor L."/>
            <person name="Barry K."/>
            <person name="Martinez A.T."/>
            <person name="Xiao Y."/>
            <person name="Gibbons J.G."/>
            <person name="Terashima K."/>
            <person name="Hibbett D.S."/>
            <person name="Grigoriev I.V."/>
        </authorList>
    </citation>
    <scope>NUCLEOTIDE SEQUENCE</scope>
    <source>
        <strain evidence="2">TFB10827</strain>
    </source>
</reference>
<evidence type="ECO:0000313" key="3">
    <source>
        <dbReference type="Proteomes" id="UP001163828"/>
    </source>
</evidence>
<proteinExistence type="predicted"/>
<organism evidence="2 3">
    <name type="scientific">Lentinula boryana</name>
    <dbReference type="NCBI Taxonomy" id="40481"/>
    <lineage>
        <taxon>Eukaryota</taxon>
        <taxon>Fungi</taxon>
        <taxon>Dikarya</taxon>
        <taxon>Basidiomycota</taxon>
        <taxon>Agaricomycotina</taxon>
        <taxon>Agaricomycetes</taxon>
        <taxon>Agaricomycetidae</taxon>
        <taxon>Agaricales</taxon>
        <taxon>Marasmiineae</taxon>
        <taxon>Omphalotaceae</taxon>
        <taxon>Lentinula</taxon>
    </lineage>
</organism>
<name>A0ABQ8PXH6_9AGAR</name>
<keyword evidence="3" id="KW-1185">Reference proteome</keyword>
<accession>A0ABQ8PXH6</accession>
<feature type="non-terminal residue" evidence="2">
    <location>
        <position position="176"/>
    </location>
</feature>
<feature type="region of interest" description="Disordered" evidence="1">
    <location>
        <begin position="116"/>
        <end position="136"/>
    </location>
</feature>
<feature type="compositionally biased region" description="Low complexity" evidence="1">
    <location>
        <begin position="123"/>
        <end position="134"/>
    </location>
</feature>
<dbReference type="EMBL" id="MU791196">
    <property type="protein sequence ID" value="KAJ3991076.1"/>
    <property type="molecule type" value="Genomic_DNA"/>
</dbReference>
<evidence type="ECO:0000313" key="2">
    <source>
        <dbReference type="EMBL" id="KAJ3991076.1"/>
    </source>
</evidence>
<evidence type="ECO:0000256" key="1">
    <source>
        <dbReference type="SAM" id="MobiDB-lite"/>
    </source>
</evidence>
<protein>
    <submittedName>
        <fullName evidence="2">Uncharacterized protein</fullName>
    </submittedName>
</protein>
<sequence>RFCQIPAFGMTIHRFLGNPSEMKKLAACNPEDLLQAAIPVFEGLFEDEHSDWLSKLLYQLAEWHALAKLCLHSEAMLEWLETTTKEVGIMMWAFRDKSASRFDTVEIPHEQDARARHQANALSQQPQSQMQVPSANQATRKTQTLNLFTYKFHAMGDYVSFIHLFGTTDNYSMQIV</sequence>
<dbReference type="Proteomes" id="UP001163828">
    <property type="component" value="Unassembled WGS sequence"/>
</dbReference>
<comment type="caution">
    <text evidence="2">The sequence shown here is derived from an EMBL/GenBank/DDBJ whole genome shotgun (WGS) entry which is preliminary data.</text>
</comment>
<feature type="non-terminal residue" evidence="2">
    <location>
        <position position="1"/>
    </location>
</feature>